<dbReference type="Pfam" id="PF13561">
    <property type="entry name" value="adh_short_C2"/>
    <property type="match status" value="1"/>
</dbReference>
<evidence type="ECO:0000313" key="3">
    <source>
        <dbReference type="EMBL" id="KNB52068.1"/>
    </source>
</evidence>
<sequence length="200" mass="20414">MKILLVGASGTLGSAVAQALDARGHELVTVGRGSGDVRLDVSDPQAVGRLYERVTGLDAVAVAGGEAVFKPLDALSGDDFTATLRTKALSQIELVRQGARHLAPNGSFTLVTGILSEEPVAGGAAASAANGAVEAFVRAAAIELAPRRVNAVSPTLLTESVEAYGDIFAGYEPVPAASAAAAYVRSVEGRHTGRVYRVGF</sequence>
<evidence type="ECO:0000256" key="2">
    <source>
        <dbReference type="ARBA" id="ARBA00023002"/>
    </source>
</evidence>
<dbReference type="PRINTS" id="PR00081">
    <property type="entry name" value="GDHRDH"/>
</dbReference>
<gene>
    <name evidence="3" type="ORF">AC230_12940</name>
</gene>
<evidence type="ECO:0000256" key="1">
    <source>
        <dbReference type="ARBA" id="ARBA00006484"/>
    </source>
</evidence>
<dbReference type="NCBIfam" id="NF005754">
    <property type="entry name" value="PRK07578.1"/>
    <property type="match status" value="1"/>
</dbReference>
<dbReference type="PATRIC" id="fig|1678637.3.peg.2788"/>
<dbReference type="SUPFAM" id="SSF51735">
    <property type="entry name" value="NAD(P)-binding Rossmann-fold domains"/>
    <property type="match status" value="1"/>
</dbReference>
<keyword evidence="2" id="KW-0560">Oxidoreductase</keyword>
<accession>A0A0K9XFP9</accession>
<organism evidence="3 4">
    <name type="scientific">Streptomyces caatingaensis</name>
    <dbReference type="NCBI Taxonomy" id="1678637"/>
    <lineage>
        <taxon>Bacteria</taxon>
        <taxon>Bacillati</taxon>
        <taxon>Actinomycetota</taxon>
        <taxon>Actinomycetes</taxon>
        <taxon>Kitasatosporales</taxon>
        <taxon>Streptomycetaceae</taxon>
        <taxon>Streptomyces</taxon>
    </lineage>
</organism>
<name>A0A0K9XFP9_9ACTN</name>
<dbReference type="Gene3D" id="3.40.50.720">
    <property type="entry name" value="NAD(P)-binding Rossmann-like Domain"/>
    <property type="match status" value="1"/>
</dbReference>
<protein>
    <submittedName>
        <fullName evidence="3">Short-chain dehydrogenase</fullName>
    </submittedName>
</protein>
<dbReference type="GO" id="GO:0016491">
    <property type="term" value="F:oxidoreductase activity"/>
    <property type="evidence" value="ECO:0007669"/>
    <property type="project" value="UniProtKB-KW"/>
</dbReference>
<dbReference type="RefSeq" id="WP_049716320.1">
    <property type="nucleotide sequence ID" value="NZ_LFXA01000008.1"/>
</dbReference>
<dbReference type="Proteomes" id="UP000037288">
    <property type="component" value="Unassembled WGS sequence"/>
</dbReference>
<dbReference type="OrthoDB" id="9787486at2"/>
<keyword evidence="4" id="KW-1185">Reference proteome</keyword>
<dbReference type="STRING" id="1678637.AC230_12940"/>
<comment type="caution">
    <text evidence="3">The sequence shown here is derived from an EMBL/GenBank/DDBJ whole genome shotgun (WGS) entry which is preliminary data.</text>
</comment>
<dbReference type="PANTHER" id="PTHR43477">
    <property type="entry name" value="DIHYDROANTICAPSIN 7-DEHYDROGENASE"/>
    <property type="match status" value="1"/>
</dbReference>
<dbReference type="CDD" id="cd11731">
    <property type="entry name" value="Lin1944_like_SDR_c"/>
    <property type="match status" value="1"/>
</dbReference>
<proteinExistence type="inferred from homology"/>
<dbReference type="EMBL" id="LFXA01000008">
    <property type="protein sequence ID" value="KNB52068.1"/>
    <property type="molecule type" value="Genomic_DNA"/>
</dbReference>
<evidence type="ECO:0000313" key="4">
    <source>
        <dbReference type="Proteomes" id="UP000037288"/>
    </source>
</evidence>
<dbReference type="InterPro" id="IPR051122">
    <property type="entry name" value="SDR_DHRS6-like"/>
</dbReference>
<dbReference type="AlphaFoldDB" id="A0A0K9XFP9"/>
<dbReference type="InterPro" id="IPR002347">
    <property type="entry name" value="SDR_fam"/>
</dbReference>
<dbReference type="PANTHER" id="PTHR43477:SF1">
    <property type="entry name" value="DIHYDROANTICAPSIN 7-DEHYDROGENASE"/>
    <property type="match status" value="1"/>
</dbReference>
<dbReference type="InterPro" id="IPR036291">
    <property type="entry name" value="NAD(P)-bd_dom_sf"/>
</dbReference>
<comment type="similarity">
    <text evidence="1">Belongs to the short-chain dehydrogenases/reductases (SDR) family.</text>
</comment>
<reference evidence="4" key="1">
    <citation type="submission" date="2015-07" db="EMBL/GenBank/DDBJ databases">
        <title>Draft genome sequence of Streptomyces sp. CMAA 1322, a bacterium isolated from Caatinga biome, from dry forest semiarid of Brazil.</title>
        <authorList>
            <person name="Santos S.N."/>
            <person name="Gacesa R."/>
            <person name="Taketani R.G."/>
            <person name="Long P.F."/>
            <person name="Melo I.S."/>
        </authorList>
    </citation>
    <scope>NUCLEOTIDE SEQUENCE [LARGE SCALE GENOMIC DNA]</scope>
    <source>
        <strain evidence="4">CMAA 1322</strain>
    </source>
</reference>